<gene>
    <name evidence="6" type="ORF">GCM10018980_19360</name>
</gene>
<dbReference type="Pfam" id="PF00296">
    <property type="entry name" value="Bac_luciferase"/>
    <property type="match status" value="1"/>
</dbReference>
<evidence type="ECO:0000256" key="4">
    <source>
        <dbReference type="ARBA" id="ARBA00023033"/>
    </source>
</evidence>
<keyword evidence="3" id="KW-0560">Oxidoreductase</keyword>
<reference evidence="7" key="1">
    <citation type="journal article" date="2019" name="Int. J. Syst. Evol. Microbiol.">
        <title>The Global Catalogue of Microorganisms (GCM) 10K type strain sequencing project: providing services to taxonomists for standard genome sequencing and annotation.</title>
        <authorList>
            <consortium name="The Broad Institute Genomics Platform"/>
            <consortium name="The Broad Institute Genome Sequencing Center for Infectious Disease"/>
            <person name="Wu L."/>
            <person name="Ma J."/>
        </authorList>
    </citation>
    <scope>NUCLEOTIDE SEQUENCE [LARGE SCALE GENOMIC DNA]</scope>
    <source>
        <strain evidence="7">JCM 4253</strain>
    </source>
</reference>
<dbReference type="EMBL" id="BNBF01000004">
    <property type="protein sequence ID" value="GHG42940.1"/>
    <property type="molecule type" value="Genomic_DNA"/>
</dbReference>
<dbReference type="InterPro" id="IPR036661">
    <property type="entry name" value="Luciferase-like_sf"/>
</dbReference>
<proteinExistence type="predicted"/>
<organism evidence="6 7">
    <name type="scientific">Streptomyces capoamus</name>
    <dbReference type="NCBI Taxonomy" id="68183"/>
    <lineage>
        <taxon>Bacteria</taxon>
        <taxon>Bacillati</taxon>
        <taxon>Actinomycetota</taxon>
        <taxon>Actinomycetes</taxon>
        <taxon>Kitasatosporales</taxon>
        <taxon>Streptomycetaceae</taxon>
        <taxon>Streptomyces</taxon>
    </lineage>
</organism>
<dbReference type="GO" id="GO:0046306">
    <property type="term" value="P:alkanesulfonate catabolic process"/>
    <property type="evidence" value="ECO:0007669"/>
    <property type="project" value="TreeGrafter"/>
</dbReference>
<dbReference type="RefSeq" id="WP_189980209.1">
    <property type="nucleotide sequence ID" value="NZ_BNBF01000004.1"/>
</dbReference>
<dbReference type="SUPFAM" id="SSF51679">
    <property type="entry name" value="Bacterial luciferase-like"/>
    <property type="match status" value="1"/>
</dbReference>
<dbReference type="InterPro" id="IPR011251">
    <property type="entry name" value="Luciferase-like_dom"/>
</dbReference>
<feature type="domain" description="Luciferase-like" evidence="5">
    <location>
        <begin position="19"/>
        <end position="259"/>
    </location>
</feature>
<dbReference type="Proteomes" id="UP000619355">
    <property type="component" value="Unassembled WGS sequence"/>
</dbReference>
<keyword evidence="7" id="KW-1185">Reference proteome</keyword>
<keyword evidence="1" id="KW-0285">Flavoprotein</keyword>
<evidence type="ECO:0000313" key="7">
    <source>
        <dbReference type="Proteomes" id="UP000619355"/>
    </source>
</evidence>
<keyword evidence="2" id="KW-0288">FMN</keyword>
<name>A0A919C2M7_9ACTN</name>
<keyword evidence="4" id="KW-0503">Monooxygenase</keyword>
<accession>A0A919C2M7</accession>
<evidence type="ECO:0000256" key="1">
    <source>
        <dbReference type="ARBA" id="ARBA00022630"/>
    </source>
</evidence>
<sequence>MSRPAITKVGLQIPGYSFPGTMDHQLFDRVVEMARTAEANGFDSIWTMDHVHQIASVGEPDEPILEAYTTIAALAAVTSTARLGVLVSCNGFRNPALLAKMVTTIDVISKGRAMLGIGAGWHEEECRAYGMEFQTTGERLKALAEAVQICRAMFTEDAPRFSGTYHRIDEPINVPGPINPEGPPILIGGGGERVLIPMVAKYGDACNFFGAPATVRHKIDVLEKACAAVGRDSGQITKTWLGHAIITDSEAEAQEGLERLGTLLGRAPNAVRGFALCGTREEVRRQIAEYREAGAEGLIVTVLDPGDLEHLRLVGTTLREAMDD</sequence>
<comment type="caution">
    <text evidence="6">The sequence shown here is derived from an EMBL/GenBank/DDBJ whole genome shotgun (WGS) entry which is preliminary data.</text>
</comment>
<dbReference type="PANTHER" id="PTHR42847:SF8">
    <property type="entry name" value="CONSERVED PROTEIN"/>
    <property type="match status" value="1"/>
</dbReference>
<protein>
    <submittedName>
        <fullName evidence="6">LLM class F420-dependent oxidoreductase</fullName>
    </submittedName>
</protein>
<dbReference type="AlphaFoldDB" id="A0A919C2M7"/>
<dbReference type="PANTHER" id="PTHR42847">
    <property type="entry name" value="ALKANESULFONATE MONOOXYGENASE"/>
    <property type="match status" value="1"/>
</dbReference>
<evidence type="ECO:0000313" key="6">
    <source>
        <dbReference type="EMBL" id="GHG42940.1"/>
    </source>
</evidence>
<evidence type="ECO:0000259" key="5">
    <source>
        <dbReference type="Pfam" id="PF00296"/>
    </source>
</evidence>
<evidence type="ECO:0000256" key="2">
    <source>
        <dbReference type="ARBA" id="ARBA00022643"/>
    </source>
</evidence>
<dbReference type="Gene3D" id="3.20.20.30">
    <property type="entry name" value="Luciferase-like domain"/>
    <property type="match status" value="1"/>
</dbReference>
<dbReference type="InterPro" id="IPR019952">
    <property type="entry name" value="F420_OxRdatse_Rv1855c_pred"/>
</dbReference>
<evidence type="ECO:0000256" key="3">
    <source>
        <dbReference type="ARBA" id="ARBA00023002"/>
    </source>
</evidence>
<dbReference type="InterPro" id="IPR050172">
    <property type="entry name" value="SsuD_RutA_monooxygenase"/>
</dbReference>
<dbReference type="GO" id="GO:0008726">
    <property type="term" value="F:alkanesulfonate monooxygenase activity"/>
    <property type="evidence" value="ECO:0007669"/>
    <property type="project" value="TreeGrafter"/>
</dbReference>
<dbReference type="NCBIfam" id="TIGR03560">
    <property type="entry name" value="F420_Rv1855c"/>
    <property type="match status" value="1"/>
</dbReference>